<reference evidence="1 2" key="1">
    <citation type="submission" date="2019-03" db="EMBL/GenBank/DDBJ databases">
        <title>Root nodule microbial communities of legume samples collected from USA, Mexico and Botswana.</title>
        <authorList>
            <person name="Hirsch A."/>
        </authorList>
    </citation>
    <scope>NUCLEOTIDE SEQUENCE [LARGE SCALE GENOMIC DNA]</scope>
    <source>
        <strain evidence="1 2">55</strain>
    </source>
</reference>
<gene>
    <name evidence="1" type="ORF">EDD19_1622</name>
</gene>
<proteinExistence type="predicted"/>
<dbReference type="AlphaFoldDB" id="A0A4V6P4H4"/>
<accession>A0A4V6P4H4</accession>
<comment type="caution">
    <text evidence="1">The sequence shown here is derived from an EMBL/GenBank/DDBJ whole genome shotgun (WGS) entry which is preliminary data.</text>
</comment>
<name>A0A4V6P4H4_9ACTN</name>
<dbReference type="EMBL" id="SMCX01000062">
    <property type="protein sequence ID" value="TCW18434.1"/>
    <property type="molecule type" value="Genomic_DNA"/>
</dbReference>
<evidence type="ECO:0000313" key="2">
    <source>
        <dbReference type="Proteomes" id="UP000295805"/>
    </source>
</evidence>
<organism evidence="1 2">
    <name type="scientific">Dietzia cinnamea</name>
    <dbReference type="NCBI Taxonomy" id="321318"/>
    <lineage>
        <taxon>Bacteria</taxon>
        <taxon>Bacillati</taxon>
        <taxon>Actinomycetota</taxon>
        <taxon>Actinomycetes</taxon>
        <taxon>Mycobacteriales</taxon>
        <taxon>Dietziaceae</taxon>
        <taxon>Dietzia</taxon>
    </lineage>
</organism>
<sequence>MGDCGTAQRISREVWQLAGHPVRAGQSMWRPFEAQTPQTQQRTLEAAAIAMDLLESGDLTGRGDAAPLFLPEPDVSITPGPPRQTHKSLEDRWQDLADALKAVIEDAKTNPNSARQLFAMMTMYPRGDAATHNQRVRANFEELGISLDFLSQ</sequence>
<evidence type="ECO:0000313" key="1">
    <source>
        <dbReference type="EMBL" id="TCW18434.1"/>
    </source>
</evidence>
<protein>
    <submittedName>
        <fullName evidence="1">Uncharacterized protein</fullName>
    </submittedName>
</protein>
<dbReference type="Proteomes" id="UP000295805">
    <property type="component" value="Unassembled WGS sequence"/>
</dbReference>